<dbReference type="InterPro" id="IPR031680">
    <property type="entry name" value="Hepar_II_III_N"/>
</dbReference>
<dbReference type="Gene3D" id="2.70.98.70">
    <property type="match status" value="1"/>
</dbReference>
<dbReference type="Pfam" id="PF07940">
    <property type="entry name" value="Hepar_II_III_C"/>
    <property type="match status" value="1"/>
</dbReference>
<gene>
    <name evidence="7" type="ORF">KEC16_16930</name>
</gene>
<feature type="domain" description="Heparin-sulfate lyase N-terminal" evidence="6">
    <location>
        <begin position="140"/>
        <end position="339"/>
    </location>
</feature>
<keyword evidence="4" id="KW-0456">Lyase</keyword>
<evidence type="ECO:0000256" key="4">
    <source>
        <dbReference type="ARBA" id="ARBA00023239"/>
    </source>
</evidence>
<keyword evidence="3" id="KW-0574">Periplasm</keyword>
<dbReference type="EMBL" id="JAGTUF010000022">
    <property type="protein sequence ID" value="MBR9973412.1"/>
    <property type="molecule type" value="Genomic_DNA"/>
</dbReference>
<evidence type="ECO:0000259" key="6">
    <source>
        <dbReference type="Pfam" id="PF16889"/>
    </source>
</evidence>
<dbReference type="InterPro" id="IPR012480">
    <property type="entry name" value="Hepar_II_III_C"/>
</dbReference>
<feature type="domain" description="Heparinase II/III-like C-terminal" evidence="5">
    <location>
        <begin position="487"/>
        <end position="613"/>
    </location>
</feature>
<evidence type="ECO:0000313" key="7">
    <source>
        <dbReference type="EMBL" id="MBR9973412.1"/>
    </source>
</evidence>
<sequence length="662" mass="71999">MSLSHRLKTIRSMPVKVAAAKVAAVLAKRLKQRLIGALMRNHCTYPPSYGLVPLSQRLPRLPVTDGDGRLRRRALAAAAHRFDLLGSGSVKLTQPLAQYPDWREIIAAGHHRGNRKRSARLLAMIDTPGYVPVDWQVDFKSGYRWSAHVWGGAIAYGHKPGVDVKLPWELGRLQHLPHLALAYAAAPDERLATEFRDQVLDFLGANPPGWGVQWACAMDVAIRAANLVLAWDLFVAHGATFTLEFQEELAAALSAHGRHIAHNLEWSPAHRGNHYLADITGLAFIAAALPRSPESDLWLVFAAQQLEAEIQHQFLDDGGNFEASTAYHRLSLEMVLFAVALILGLDEDRKAAFAEYDAGAWGLTPKLAPGPMAWPPFGAQTLERLSLALGFARTVTKPSGEIVQIGDNDSGRFFILDTNQSPLDVSSLWADGLDAMVLRGLSGGHLPLSAKAGEPVTVAARALSLPLPASRLRVQVPDPTALVGLTAFAAPAFGLYGWKNERSFISIRCGRLHDGRGAHAHNDQLAVEIEIDAIAYARDPGSFTYTADLATRNAYRSALAHFVPRQAGMEPAALNLGPFRLDDTAQAEMLRFADQDFVGRHHGFAVPVWRRVRIADGAILIEDGPEGGAAVETAEQVVSTPDELNQLWGLTLPFSPGYGLRA</sequence>
<dbReference type="SUPFAM" id="SSF48230">
    <property type="entry name" value="Chondroitin AC/alginate lyase"/>
    <property type="match status" value="1"/>
</dbReference>
<organism evidence="7 8">
    <name type="scientific">Magnetospirillum sulfuroxidans</name>
    <dbReference type="NCBI Taxonomy" id="611300"/>
    <lineage>
        <taxon>Bacteria</taxon>
        <taxon>Pseudomonadati</taxon>
        <taxon>Pseudomonadota</taxon>
        <taxon>Alphaproteobacteria</taxon>
        <taxon>Rhodospirillales</taxon>
        <taxon>Rhodospirillaceae</taxon>
        <taxon>Magnetospirillum</taxon>
    </lineage>
</organism>
<keyword evidence="2" id="KW-0732">Signal</keyword>
<evidence type="ECO:0000256" key="1">
    <source>
        <dbReference type="ARBA" id="ARBA00004418"/>
    </source>
</evidence>
<dbReference type="PANTHER" id="PTHR39210">
    <property type="entry name" value="HEPARIN-SULFATE LYASE"/>
    <property type="match status" value="1"/>
</dbReference>
<keyword evidence="8" id="KW-1185">Reference proteome</keyword>
<evidence type="ECO:0000259" key="5">
    <source>
        <dbReference type="Pfam" id="PF07940"/>
    </source>
</evidence>
<reference evidence="7 8" key="1">
    <citation type="submission" date="2021-04" db="EMBL/GenBank/DDBJ databases">
        <title>Magnetospirillum sulfuroxidans sp. nov., a facultative chemolithoautotrophic sulfur-oxidizing alphaproteobacterium isolated from freshwater sediment and proposals for Paramagetospirillum gen. nov., and Magnetospirillaceae fam. nov.</title>
        <authorList>
            <person name="Koziaeva V."/>
            <person name="Geelhoed J.S."/>
            <person name="Sorokin D.Y."/>
            <person name="Grouzdev D.S."/>
        </authorList>
    </citation>
    <scope>NUCLEOTIDE SEQUENCE [LARGE SCALE GENOMIC DNA]</scope>
    <source>
        <strain evidence="7 8">J10</strain>
    </source>
</reference>
<protein>
    <submittedName>
        <fullName evidence="7">Heparinase II/III family protein</fullName>
    </submittedName>
</protein>
<evidence type="ECO:0000256" key="2">
    <source>
        <dbReference type="ARBA" id="ARBA00022729"/>
    </source>
</evidence>
<comment type="subcellular location">
    <subcellularLocation>
        <location evidence="1">Periplasm</location>
    </subcellularLocation>
</comment>
<dbReference type="Gene3D" id="1.50.10.100">
    <property type="entry name" value="Chondroitin AC/alginate lyase"/>
    <property type="match status" value="1"/>
</dbReference>
<dbReference type="Pfam" id="PF16889">
    <property type="entry name" value="Hepar_II_III_N"/>
    <property type="match status" value="1"/>
</dbReference>
<accession>A0ABS5IG72</accession>
<dbReference type="InterPro" id="IPR008929">
    <property type="entry name" value="Chondroitin_lyas"/>
</dbReference>
<dbReference type="Proteomes" id="UP000680714">
    <property type="component" value="Unassembled WGS sequence"/>
</dbReference>
<dbReference type="PANTHER" id="PTHR39210:SF1">
    <property type="entry name" value="HEPARIN-SULFATE LYASE"/>
    <property type="match status" value="1"/>
</dbReference>
<dbReference type="RefSeq" id="WP_211551116.1">
    <property type="nucleotide sequence ID" value="NZ_JAGTUF010000022.1"/>
</dbReference>
<proteinExistence type="predicted"/>
<name>A0ABS5IG72_9PROT</name>
<comment type="caution">
    <text evidence="7">The sequence shown here is derived from an EMBL/GenBank/DDBJ whole genome shotgun (WGS) entry which is preliminary data.</text>
</comment>
<evidence type="ECO:0000256" key="3">
    <source>
        <dbReference type="ARBA" id="ARBA00022764"/>
    </source>
</evidence>
<evidence type="ECO:0000313" key="8">
    <source>
        <dbReference type="Proteomes" id="UP000680714"/>
    </source>
</evidence>